<name>A0ABR3RMZ6_9PLEO</name>
<dbReference type="Pfam" id="PF09351">
    <property type="entry name" value="DUF1993"/>
    <property type="match status" value="1"/>
</dbReference>
<dbReference type="Gene3D" id="1.20.120.450">
    <property type="entry name" value="dinb family like domain"/>
    <property type="match status" value="1"/>
</dbReference>
<sequence>MSDPVTYNFYGTTVPVLRNISISAINTLRAAKDEQSKGGLPSDQEILDSQLGDMLPFRVQPALLAKFSVPALDYLKLSKVDILEMRNDFKTLDEVIEFFEGVKKVFDSLDEKEYNDAAGKSCEVSLGPGKPTLRMTGLADFFHSFAVPNSYFHLNAMYMLLRNAGFKLGKGTYIGTFMSEQQQKDWAPLRAGK</sequence>
<dbReference type="Proteomes" id="UP001521222">
    <property type="component" value="Unassembled WGS sequence"/>
</dbReference>
<proteinExistence type="predicted"/>
<dbReference type="EMBL" id="JAKIXB020000009">
    <property type="protein sequence ID" value="KAL1605809.1"/>
    <property type="molecule type" value="Genomic_DNA"/>
</dbReference>
<comment type="caution">
    <text evidence="1">The sequence shown here is derived from an EMBL/GenBank/DDBJ whole genome shotgun (WGS) entry which is preliminary data.</text>
</comment>
<dbReference type="SUPFAM" id="SSF109854">
    <property type="entry name" value="DinB/YfiT-like putative metalloenzymes"/>
    <property type="match status" value="1"/>
</dbReference>
<keyword evidence="2" id="KW-1185">Reference proteome</keyword>
<evidence type="ECO:0000313" key="1">
    <source>
        <dbReference type="EMBL" id="KAL1605809.1"/>
    </source>
</evidence>
<dbReference type="PANTHER" id="PTHR36922">
    <property type="entry name" value="BLL2446 PROTEIN"/>
    <property type="match status" value="1"/>
</dbReference>
<evidence type="ECO:0000313" key="2">
    <source>
        <dbReference type="Proteomes" id="UP001521222"/>
    </source>
</evidence>
<reference evidence="1 2" key="1">
    <citation type="submission" date="2024-02" db="EMBL/GenBank/DDBJ databases">
        <title>De novo assembly and annotation of 12 fungi associated with fruit tree decline syndrome in Ontario, Canada.</title>
        <authorList>
            <person name="Sulman M."/>
            <person name="Ellouze W."/>
            <person name="Ilyukhin E."/>
        </authorList>
    </citation>
    <scope>NUCLEOTIDE SEQUENCE [LARGE SCALE GENOMIC DNA]</scope>
    <source>
        <strain evidence="1 2">M97-236</strain>
    </source>
</reference>
<accession>A0ABR3RMZ6</accession>
<gene>
    <name evidence="1" type="ORF">SLS59_003613</name>
</gene>
<dbReference type="InterPro" id="IPR018531">
    <property type="entry name" value="DUF1993"/>
</dbReference>
<dbReference type="PANTHER" id="PTHR36922:SF1">
    <property type="entry name" value="DUF1993 DOMAIN-CONTAINING PROTEIN"/>
    <property type="match status" value="1"/>
</dbReference>
<organism evidence="1 2">
    <name type="scientific">Nothophoma quercina</name>
    <dbReference type="NCBI Taxonomy" id="749835"/>
    <lineage>
        <taxon>Eukaryota</taxon>
        <taxon>Fungi</taxon>
        <taxon>Dikarya</taxon>
        <taxon>Ascomycota</taxon>
        <taxon>Pezizomycotina</taxon>
        <taxon>Dothideomycetes</taxon>
        <taxon>Pleosporomycetidae</taxon>
        <taxon>Pleosporales</taxon>
        <taxon>Pleosporineae</taxon>
        <taxon>Didymellaceae</taxon>
        <taxon>Nothophoma</taxon>
    </lineage>
</organism>
<dbReference type="InterPro" id="IPR034660">
    <property type="entry name" value="DinB/YfiT-like"/>
</dbReference>
<protein>
    <submittedName>
        <fullName evidence="1">Uncharacterized protein</fullName>
    </submittedName>
</protein>